<dbReference type="InterPro" id="IPR027417">
    <property type="entry name" value="P-loop_NTPase"/>
</dbReference>
<feature type="compositionally biased region" description="Low complexity" evidence="1">
    <location>
        <begin position="287"/>
        <end position="301"/>
    </location>
</feature>
<dbReference type="InterPro" id="IPR050055">
    <property type="entry name" value="EF-Tu_GTPase"/>
</dbReference>
<dbReference type="PANTHER" id="PTHR43721:SF30">
    <property type="entry name" value="TR-TYPE G DOMAIN-CONTAINING PROTEIN"/>
    <property type="match status" value="1"/>
</dbReference>
<dbReference type="RefSeq" id="XP_044718164.1">
    <property type="nucleotide sequence ID" value="XM_044866275.1"/>
</dbReference>
<protein>
    <submittedName>
        <fullName evidence="3">Elongation factor tu GTP binding domain-containing protein</fullName>
    </submittedName>
</protein>
<dbReference type="Pfam" id="PF00009">
    <property type="entry name" value="GTP_EFTU"/>
    <property type="match status" value="1"/>
</dbReference>
<accession>A0A9P8SH52</accession>
<dbReference type="GO" id="GO:0003924">
    <property type="term" value="F:GTPase activity"/>
    <property type="evidence" value="ECO:0007669"/>
    <property type="project" value="InterPro"/>
</dbReference>
<reference evidence="3" key="1">
    <citation type="submission" date="2021-09" db="EMBL/GenBank/DDBJ databases">
        <title>A high-quality genome of the endoparasitic fungus Hirsutella rhossiliensis with a comparison of Hirsutella genomes reveals transposable elements contributing to genome size variation.</title>
        <authorList>
            <person name="Lin R."/>
            <person name="Jiao Y."/>
            <person name="Sun X."/>
            <person name="Ling J."/>
            <person name="Xie B."/>
            <person name="Cheng X."/>
        </authorList>
    </citation>
    <scope>NUCLEOTIDE SEQUENCE</scope>
    <source>
        <strain evidence="3">HR02</strain>
    </source>
</reference>
<dbReference type="GO" id="GO:0005525">
    <property type="term" value="F:GTP binding"/>
    <property type="evidence" value="ECO:0007669"/>
    <property type="project" value="InterPro"/>
</dbReference>
<feature type="region of interest" description="Disordered" evidence="1">
    <location>
        <begin position="269"/>
        <end position="301"/>
    </location>
</feature>
<dbReference type="EMBL" id="JAIZPD010000009">
    <property type="protein sequence ID" value="KAH0960651.1"/>
    <property type="molecule type" value="Genomic_DNA"/>
</dbReference>
<evidence type="ECO:0000313" key="4">
    <source>
        <dbReference type="Proteomes" id="UP000824596"/>
    </source>
</evidence>
<dbReference type="GO" id="GO:0003746">
    <property type="term" value="F:translation elongation factor activity"/>
    <property type="evidence" value="ECO:0007669"/>
    <property type="project" value="UniProtKB-KW"/>
</dbReference>
<proteinExistence type="predicted"/>
<organism evidence="3 4">
    <name type="scientific">Hirsutella rhossiliensis</name>
    <dbReference type="NCBI Taxonomy" id="111463"/>
    <lineage>
        <taxon>Eukaryota</taxon>
        <taxon>Fungi</taxon>
        <taxon>Dikarya</taxon>
        <taxon>Ascomycota</taxon>
        <taxon>Pezizomycotina</taxon>
        <taxon>Sordariomycetes</taxon>
        <taxon>Hypocreomycetidae</taxon>
        <taxon>Hypocreales</taxon>
        <taxon>Ophiocordycipitaceae</taxon>
        <taxon>Hirsutella</taxon>
    </lineage>
</organism>
<dbReference type="AlphaFoldDB" id="A0A9P8SH52"/>
<dbReference type="GeneID" id="68356933"/>
<comment type="caution">
    <text evidence="3">The sequence shown here is derived from an EMBL/GenBank/DDBJ whole genome shotgun (WGS) entry which is preliminary data.</text>
</comment>
<evidence type="ECO:0000259" key="2">
    <source>
        <dbReference type="Pfam" id="PF00009"/>
    </source>
</evidence>
<name>A0A9P8SH52_9HYPO</name>
<dbReference type="Gene3D" id="3.40.50.300">
    <property type="entry name" value="P-loop containing nucleotide triphosphate hydrolases"/>
    <property type="match status" value="1"/>
</dbReference>
<feature type="domain" description="Tr-type G" evidence="2">
    <location>
        <begin position="285"/>
        <end position="541"/>
    </location>
</feature>
<dbReference type="SUPFAM" id="SSF52540">
    <property type="entry name" value="P-loop containing nucleoside triphosphate hydrolases"/>
    <property type="match status" value="1"/>
</dbReference>
<evidence type="ECO:0000313" key="3">
    <source>
        <dbReference type="EMBL" id="KAH0960651.1"/>
    </source>
</evidence>
<keyword evidence="3" id="KW-0648">Protein biosynthesis</keyword>
<gene>
    <name evidence="3" type="ORF">HRG_07804</name>
</gene>
<feature type="compositionally biased region" description="Polar residues" evidence="1">
    <location>
        <begin position="269"/>
        <end position="286"/>
    </location>
</feature>
<keyword evidence="4" id="KW-1185">Reference proteome</keyword>
<dbReference type="Proteomes" id="UP000824596">
    <property type="component" value="Unassembled WGS sequence"/>
</dbReference>
<sequence length="844" mass="90346">MASIFTYDPDPPRVSSPWLAPDDAPQQTPQGSPAPSFVSDYGVTKLQAEPQQGPTEYKLHLLLRPRRTYTFMSTAGSRQSPPPKSAPIALAASHQPRHERLKHLTTQLLWRLQQSSPFHASSSKELTMPKLSYVSFDPNTPIQLEELVPGLEESRGALYEIGVSDDGTLVGLTKDEMSESIATLRVMAASLGCNVDVVRMVIVGECEWVESAELVNTDASTPRSDTRKGRLWVAEVLVTPNLGLQSDHHQGEQGGSELATGVWAANSLDSATGPSRGSSSTPQLRVTLTGPTTSGKSTLLGTLSAGMLDNGRGKSRLSLLKHRHEMVSGVTSSIAQELIGYKHEQILNFAQGNIESWVDIHDCAEKGRLVFVSDSGGHPRYRRTVLRGLMSWAPHWSVLCVAADAVEEAPGGVGATSSAQDVLGSAAAEVDLVKAHLTLSLKLNVPMAIVITKLDLASKLSLQKTMVKVLTSIKEAGRTPKILQPDQRQHDELKQISQEDQAKVQAFLDSLAESGSLTAQVPIVLTSAVKGTGIGLVHALLAKRPKSLFHVDDTFSLPNSYSTLASGLNGRAGRGVVVSGHVRFGSLSVGDRIVVGPFQPVDEEARGLELAAGERPPLGSCGLSIAHPSSAELAKIAVKNAISASAMVGEWHTAQIVSIRNLRLPVRCLEASQAGSVGLVFEPDAESNTAIDDTPRIRRGMVLAPLSKHMIDTGLSLQAVSGFTAAFGDPGIQLLTVGSFVNVYFASVRAAARVLHVSCRESGDESRRGAPDDLDDIFDLTREPAGDSHVSERPKNRGTRTVALELLHNREWMELGSKVLLLEGGSQDRSGLEGYVGRVVEITE</sequence>
<dbReference type="OrthoDB" id="5342685at2759"/>
<dbReference type="PANTHER" id="PTHR43721">
    <property type="entry name" value="ELONGATION FACTOR TU-RELATED"/>
    <property type="match status" value="1"/>
</dbReference>
<dbReference type="InterPro" id="IPR000795">
    <property type="entry name" value="T_Tr_GTP-bd_dom"/>
</dbReference>
<evidence type="ECO:0000256" key="1">
    <source>
        <dbReference type="SAM" id="MobiDB-lite"/>
    </source>
</evidence>
<feature type="region of interest" description="Disordered" evidence="1">
    <location>
        <begin position="1"/>
        <end position="39"/>
    </location>
</feature>
<keyword evidence="3" id="KW-0251">Elongation factor</keyword>